<gene>
    <name evidence="7" type="ORF">ACFO5X_19875</name>
</gene>
<feature type="compositionally biased region" description="Basic residues" evidence="5">
    <location>
        <begin position="35"/>
        <end position="44"/>
    </location>
</feature>
<dbReference type="Pfam" id="PF00440">
    <property type="entry name" value="TetR_N"/>
    <property type="match status" value="1"/>
</dbReference>
<dbReference type="InterPro" id="IPR001647">
    <property type="entry name" value="HTH_TetR"/>
</dbReference>
<proteinExistence type="predicted"/>
<feature type="region of interest" description="Disordered" evidence="5">
    <location>
        <begin position="1"/>
        <end position="54"/>
    </location>
</feature>
<evidence type="ECO:0000256" key="4">
    <source>
        <dbReference type="PROSITE-ProRule" id="PRU00335"/>
    </source>
</evidence>
<dbReference type="InterPro" id="IPR050109">
    <property type="entry name" value="HTH-type_TetR-like_transc_reg"/>
</dbReference>
<accession>A0ABV9KMI8</accession>
<dbReference type="PROSITE" id="PS50977">
    <property type="entry name" value="HTH_TETR_2"/>
    <property type="match status" value="1"/>
</dbReference>
<evidence type="ECO:0000256" key="3">
    <source>
        <dbReference type="ARBA" id="ARBA00023163"/>
    </source>
</evidence>
<evidence type="ECO:0000256" key="5">
    <source>
        <dbReference type="SAM" id="MobiDB-lite"/>
    </source>
</evidence>
<dbReference type="InterPro" id="IPR011075">
    <property type="entry name" value="TetR_C"/>
</dbReference>
<dbReference type="SUPFAM" id="SSF46689">
    <property type="entry name" value="Homeodomain-like"/>
    <property type="match status" value="1"/>
</dbReference>
<dbReference type="InterPro" id="IPR009057">
    <property type="entry name" value="Homeodomain-like_sf"/>
</dbReference>
<dbReference type="RefSeq" id="WP_380720263.1">
    <property type="nucleotide sequence ID" value="NZ_JBHSGI010000031.1"/>
</dbReference>
<evidence type="ECO:0000256" key="2">
    <source>
        <dbReference type="ARBA" id="ARBA00023125"/>
    </source>
</evidence>
<keyword evidence="3" id="KW-0804">Transcription</keyword>
<reference evidence="8" key="1">
    <citation type="journal article" date="2019" name="Int. J. Syst. Evol. Microbiol.">
        <title>The Global Catalogue of Microorganisms (GCM) 10K type strain sequencing project: providing services to taxonomists for standard genome sequencing and annotation.</title>
        <authorList>
            <consortium name="The Broad Institute Genomics Platform"/>
            <consortium name="The Broad Institute Genome Sequencing Center for Infectious Disease"/>
            <person name="Wu L."/>
            <person name="Ma J."/>
        </authorList>
    </citation>
    <scope>NUCLEOTIDE SEQUENCE [LARGE SCALE GENOMIC DNA]</scope>
    <source>
        <strain evidence="8">CGMCC 4.7283</strain>
    </source>
</reference>
<feature type="compositionally biased region" description="Basic and acidic residues" evidence="5">
    <location>
        <begin position="45"/>
        <end position="54"/>
    </location>
</feature>
<evidence type="ECO:0000259" key="6">
    <source>
        <dbReference type="PROSITE" id="PS50977"/>
    </source>
</evidence>
<evidence type="ECO:0000256" key="1">
    <source>
        <dbReference type="ARBA" id="ARBA00023015"/>
    </source>
</evidence>
<dbReference type="SUPFAM" id="SSF48498">
    <property type="entry name" value="Tetracyclin repressor-like, C-terminal domain"/>
    <property type="match status" value="1"/>
</dbReference>
<feature type="DNA-binding region" description="H-T-H motif" evidence="4">
    <location>
        <begin position="76"/>
        <end position="95"/>
    </location>
</feature>
<dbReference type="InterPro" id="IPR036271">
    <property type="entry name" value="Tet_transcr_reg_TetR-rel_C_sf"/>
</dbReference>
<evidence type="ECO:0000313" key="7">
    <source>
        <dbReference type="EMBL" id="MFC4670816.1"/>
    </source>
</evidence>
<comment type="caution">
    <text evidence="7">The sequence shown here is derived from an EMBL/GenBank/DDBJ whole genome shotgun (WGS) entry which is preliminary data.</text>
</comment>
<evidence type="ECO:0000313" key="8">
    <source>
        <dbReference type="Proteomes" id="UP001595973"/>
    </source>
</evidence>
<feature type="domain" description="HTH tetR-type" evidence="6">
    <location>
        <begin position="53"/>
        <end position="113"/>
    </location>
</feature>
<dbReference type="Pfam" id="PF14514">
    <property type="entry name" value="TetR_C_9"/>
    <property type="match status" value="1"/>
</dbReference>
<organism evidence="7 8">
    <name type="scientific">Seohaeicola nanhaiensis</name>
    <dbReference type="NCBI Taxonomy" id="1387282"/>
    <lineage>
        <taxon>Bacteria</taxon>
        <taxon>Pseudomonadati</taxon>
        <taxon>Pseudomonadota</taxon>
        <taxon>Alphaproteobacteria</taxon>
        <taxon>Rhodobacterales</taxon>
        <taxon>Roseobacteraceae</taxon>
        <taxon>Seohaeicola</taxon>
    </lineage>
</organism>
<dbReference type="Gene3D" id="1.10.357.10">
    <property type="entry name" value="Tetracycline Repressor, domain 2"/>
    <property type="match status" value="1"/>
</dbReference>
<protein>
    <submittedName>
        <fullName evidence="7">TetR family transcriptional regulator</fullName>
    </submittedName>
</protein>
<feature type="compositionally biased region" description="Basic and acidic residues" evidence="5">
    <location>
        <begin position="1"/>
        <end position="10"/>
    </location>
</feature>
<dbReference type="PANTHER" id="PTHR30055">
    <property type="entry name" value="HTH-TYPE TRANSCRIPTIONAL REGULATOR RUTR"/>
    <property type="match status" value="1"/>
</dbReference>
<dbReference type="EMBL" id="JBHSGI010000031">
    <property type="protein sequence ID" value="MFC4670816.1"/>
    <property type="molecule type" value="Genomic_DNA"/>
</dbReference>
<keyword evidence="8" id="KW-1185">Reference proteome</keyword>
<keyword evidence="2 4" id="KW-0238">DNA-binding</keyword>
<dbReference type="Proteomes" id="UP001595973">
    <property type="component" value="Unassembled WGS sequence"/>
</dbReference>
<sequence length="249" mass="27974">MFRQMPDARSRCGTIRIKSAASQKAPKPEPGPRPVKAKAKRGRPSKQEQARRGDPRELLLDAVHEVMVAKNSIDVSVAEIAERAGQSPAVVQYHFGGKAGLLQALMRRGADRSVAQLSDLIRMDLSPERKIAAHIRGLVKAYYQAPYVYALFRYLSDSAPEGEEEAVFREFAQPIVEFYDSVLAQGYAEGVFKKVSSMHMYMMVVGASDHIFARRRLLPALFGVDEITDEERRNYSDFLTEMVLNGLRR</sequence>
<dbReference type="PANTHER" id="PTHR30055:SF181">
    <property type="entry name" value="BLR6905 PROTEIN"/>
    <property type="match status" value="1"/>
</dbReference>
<keyword evidence="1" id="KW-0805">Transcription regulation</keyword>
<name>A0ABV9KMI8_9RHOB</name>